<dbReference type="Proteomes" id="UP001056685">
    <property type="component" value="Segment"/>
</dbReference>
<gene>
    <name evidence="2" type="ORF">KABACHOK_04970</name>
</gene>
<evidence type="ECO:0000313" key="2">
    <source>
        <dbReference type="EMBL" id="USN14310.1"/>
    </source>
</evidence>
<dbReference type="EMBL" id="ON529852">
    <property type="protein sequence ID" value="USN14310.1"/>
    <property type="molecule type" value="Genomic_DNA"/>
</dbReference>
<feature type="compositionally biased region" description="Polar residues" evidence="1">
    <location>
        <begin position="16"/>
        <end position="28"/>
    </location>
</feature>
<accession>A0A9E7MPS3</accession>
<reference evidence="2" key="1">
    <citation type="submission" date="2022-05" db="EMBL/GenBank/DDBJ databases">
        <authorList>
            <person name="Friedrich I."/>
            <person name="Poehlein A."/>
            <person name="Schneider D."/>
            <person name="Hertel R."/>
            <person name="Daniel R."/>
        </authorList>
    </citation>
    <scope>NUCLEOTIDE SEQUENCE</scope>
</reference>
<sequence length="43" mass="4552">MQTRSISGAPQDERNAQNGTNLRDDQIGTNQGAFEAALFGAVT</sequence>
<evidence type="ECO:0000313" key="3">
    <source>
        <dbReference type="Proteomes" id="UP001056685"/>
    </source>
</evidence>
<proteinExistence type="predicted"/>
<feature type="region of interest" description="Disordered" evidence="1">
    <location>
        <begin position="1"/>
        <end position="28"/>
    </location>
</feature>
<keyword evidence="3" id="KW-1185">Reference proteome</keyword>
<organism evidence="2 3">
    <name type="scientific">Brevundimonas phage vB_BpoS-Kabachok</name>
    <dbReference type="NCBI Taxonomy" id="2948600"/>
    <lineage>
        <taxon>Viruses</taxon>
        <taxon>Duplodnaviria</taxon>
        <taxon>Heunggongvirae</taxon>
        <taxon>Uroviricota</taxon>
        <taxon>Caudoviricetes</taxon>
        <taxon>Jeanschmidtviridae</taxon>
        <taxon>Marchewkavirus</taxon>
        <taxon>Marchewkavirus kabachok</taxon>
    </lineage>
</organism>
<name>A0A9E7MPS3_9CAUD</name>
<protein>
    <submittedName>
        <fullName evidence="2">Uncharacterized protein</fullName>
    </submittedName>
</protein>
<evidence type="ECO:0000256" key="1">
    <source>
        <dbReference type="SAM" id="MobiDB-lite"/>
    </source>
</evidence>